<dbReference type="EMBL" id="JAKMXF010000299">
    <property type="protein sequence ID" value="KAI6652264.1"/>
    <property type="molecule type" value="Genomic_DNA"/>
</dbReference>
<dbReference type="Proteomes" id="UP001165289">
    <property type="component" value="Unassembled WGS sequence"/>
</dbReference>
<dbReference type="InterPro" id="IPR011042">
    <property type="entry name" value="6-blade_b-propeller_TolB-like"/>
</dbReference>
<name>A0AAV7JUL2_9METZ</name>
<reference evidence="1 2" key="1">
    <citation type="journal article" date="2023" name="BMC Biol.">
        <title>The compact genome of the sponge Oopsacas minuta (Hexactinellida) is lacking key metazoan core genes.</title>
        <authorList>
            <person name="Santini S."/>
            <person name="Schenkelaars Q."/>
            <person name="Jourda C."/>
            <person name="Duchesne M."/>
            <person name="Belahbib H."/>
            <person name="Rocher C."/>
            <person name="Selva M."/>
            <person name="Riesgo A."/>
            <person name="Vervoort M."/>
            <person name="Leys S.P."/>
            <person name="Kodjabachian L."/>
            <person name="Le Bivic A."/>
            <person name="Borchiellini C."/>
            <person name="Claverie J.M."/>
            <person name="Renard E."/>
        </authorList>
    </citation>
    <scope>NUCLEOTIDE SEQUENCE [LARGE SCALE GENOMIC DNA]</scope>
    <source>
        <strain evidence="1">SPO-2</strain>
    </source>
</reference>
<accession>A0AAV7JUL2</accession>
<dbReference type="GO" id="GO:0061630">
    <property type="term" value="F:ubiquitin protein ligase activity"/>
    <property type="evidence" value="ECO:0007669"/>
    <property type="project" value="TreeGrafter"/>
</dbReference>
<dbReference type="AlphaFoldDB" id="A0AAV7JUL2"/>
<dbReference type="Gene3D" id="2.120.10.30">
    <property type="entry name" value="TolB, C-terminal domain"/>
    <property type="match status" value="2"/>
</dbReference>
<dbReference type="PANTHER" id="PTHR24104:SF47">
    <property type="entry name" value="E3 UBIQUITIN-PROTEIN LIGASE NHLRC1"/>
    <property type="match status" value="1"/>
</dbReference>
<dbReference type="SUPFAM" id="SSF101898">
    <property type="entry name" value="NHL repeat"/>
    <property type="match status" value="1"/>
</dbReference>
<dbReference type="Pfam" id="PF17170">
    <property type="entry name" value="DUF5128"/>
    <property type="match status" value="1"/>
</dbReference>
<evidence type="ECO:0000313" key="1">
    <source>
        <dbReference type="EMBL" id="KAI6652264.1"/>
    </source>
</evidence>
<dbReference type="GO" id="GO:0043161">
    <property type="term" value="P:proteasome-mediated ubiquitin-dependent protein catabolic process"/>
    <property type="evidence" value="ECO:0007669"/>
    <property type="project" value="TreeGrafter"/>
</dbReference>
<gene>
    <name evidence="1" type="ORF">LOD99_7280</name>
</gene>
<dbReference type="PANTHER" id="PTHR24104">
    <property type="entry name" value="E3 UBIQUITIN-PROTEIN LIGASE NHLRC1-RELATED"/>
    <property type="match status" value="1"/>
</dbReference>
<protein>
    <submittedName>
        <fullName evidence="1">Uncharacterized protein</fullName>
    </submittedName>
</protein>
<proteinExistence type="predicted"/>
<dbReference type="InterPro" id="IPR050952">
    <property type="entry name" value="TRIM-NHL_E3_ligases"/>
</dbReference>
<organism evidence="1 2">
    <name type="scientific">Oopsacas minuta</name>
    <dbReference type="NCBI Taxonomy" id="111878"/>
    <lineage>
        <taxon>Eukaryota</taxon>
        <taxon>Metazoa</taxon>
        <taxon>Porifera</taxon>
        <taxon>Hexactinellida</taxon>
        <taxon>Hexasterophora</taxon>
        <taxon>Lyssacinosida</taxon>
        <taxon>Leucopsacidae</taxon>
        <taxon>Oopsacas</taxon>
    </lineage>
</organism>
<sequence length="345" mass="39953">MLTLHYGEIADLERKLRLINESFEIDFVGFAKGKDYIAIQDKLQELSNKTFQIPSLQVKWDDEEFHAKIHTLCRLTTRLPPYQERNIPIWGGVSKENDYSPVWGPVSIATHPISEDIFVTEAKQNRIQIYSKNGKLQSSLKDKHLKHPWYICLSNTHLYVSCFHSNTIHKFNLASRKKQAIVQSPNLLSGLTIGRNSVYACVCEDSEIIEYDMNLKKLQTIKLNIQKGVKIYDIKFVDDKFYIVTDGSYTIQVFSKTGEAIDRLIPNYSVGRICHFDIDRQMSFILTDTNDHQIKIFSQKGKLIHTLGKKGNRAGELMYPEGVVLDKNERILVWDFKESNRLQMF</sequence>
<evidence type="ECO:0000313" key="2">
    <source>
        <dbReference type="Proteomes" id="UP001165289"/>
    </source>
</evidence>
<dbReference type="GO" id="GO:0000209">
    <property type="term" value="P:protein polyubiquitination"/>
    <property type="evidence" value="ECO:0007669"/>
    <property type="project" value="TreeGrafter"/>
</dbReference>
<comment type="caution">
    <text evidence="1">The sequence shown here is derived from an EMBL/GenBank/DDBJ whole genome shotgun (WGS) entry which is preliminary data.</text>
</comment>
<keyword evidence="2" id="KW-1185">Reference proteome</keyword>